<evidence type="ECO:0000256" key="1">
    <source>
        <dbReference type="SAM" id="MobiDB-lite"/>
    </source>
</evidence>
<dbReference type="GeneID" id="25267625"/>
<keyword evidence="3" id="KW-1185">Reference proteome</keyword>
<dbReference type="HOGENOM" id="CLU_1327201_0_0_1"/>
<dbReference type="EMBL" id="JMSN01000174">
    <property type="protein sequence ID" value="KDN36297.1"/>
    <property type="molecule type" value="Genomic_DNA"/>
</dbReference>
<sequence length="207" mass="22423">MSVPGVARVAPSLDTVLRLSFARRVAPALLATRTIATTCERRPAPSASPVTCSICLPHILSTHGSGSQHRSIHRSVRVLKSKRSFAASVDEDLSRAVDEDVQVMRTKGKGAKAAKASLKSSKTKRGNKEAQEKDDGDRYATSTRNSELPGETFDSDKLTENMLRTVERCRSTISHKVGMIGRVDPSSCPSPWDRICPEKAAALPFPP</sequence>
<dbReference type="InParanoid" id="A0A066V3K8"/>
<protein>
    <submittedName>
        <fullName evidence="2">Uncharacterized protein</fullName>
    </submittedName>
</protein>
<dbReference type="AlphaFoldDB" id="A0A066V3K8"/>
<reference evidence="2 3" key="1">
    <citation type="submission" date="2014-05" db="EMBL/GenBank/DDBJ databases">
        <title>Draft genome sequence of a rare smut relative, Tilletiaria anomala UBC 951.</title>
        <authorList>
            <consortium name="DOE Joint Genome Institute"/>
            <person name="Toome M."/>
            <person name="Kuo A."/>
            <person name="Henrissat B."/>
            <person name="Lipzen A."/>
            <person name="Tritt A."/>
            <person name="Yoshinaga Y."/>
            <person name="Zane M."/>
            <person name="Barry K."/>
            <person name="Grigoriev I.V."/>
            <person name="Spatafora J.W."/>
            <person name="Aimea M.C."/>
        </authorList>
    </citation>
    <scope>NUCLEOTIDE SEQUENCE [LARGE SCALE GENOMIC DNA]</scope>
    <source>
        <strain evidence="2 3">UBC 951</strain>
    </source>
</reference>
<comment type="caution">
    <text evidence="2">The sequence shown here is derived from an EMBL/GenBank/DDBJ whole genome shotgun (WGS) entry which is preliminary data.</text>
</comment>
<feature type="region of interest" description="Disordered" evidence="1">
    <location>
        <begin position="107"/>
        <end position="154"/>
    </location>
</feature>
<name>A0A066V3K8_TILAU</name>
<dbReference type="Proteomes" id="UP000027361">
    <property type="component" value="Unassembled WGS sequence"/>
</dbReference>
<dbReference type="RefSeq" id="XP_013240012.1">
    <property type="nucleotide sequence ID" value="XM_013384558.1"/>
</dbReference>
<evidence type="ECO:0000313" key="3">
    <source>
        <dbReference type="Proteomes" id="UP000027361"/>
    </source>
</evidence>
<proteinExistence type="predicted"/>
<dbReference type="STRING" id="1037660.A0A066V3K8"/>
<gene>
    <name evidence="2" type="ORF">K437DRAFT_57361</name>
</gene>
<accession>A0A066V3K8</accession>
<organism evidence="2 3">
    <name type="scientific">Tilletiaria anomala (strain ATCC 24038 / CBS 436.72 / UBC 951)</name>
    <dbReference type="NCBI Taxonomy" id="1037660"/>
    <lineage>
        <taxon>Eukaryota</taxon>
        <taxon>Fungi</taxon>
        <taxon>Dikarya</taxon>
        <taxon>Basidiomycota</taxon>
        <taxon>Ustilaginomycotina</taxon>
        <taxon>Exobasidiomycetes</taxon>
        <taxon>Georgefischeriales</taxon>
        <taxon>Tilletiariaceae</taxon>
        <taxon>Tilletiaria</taxon>
    </lineage>
</organism>
<feature type="compositionally biased region" description="Basic and acidic residues" evidence="1">
    <location>
        <begin position="126"/>
        <end position="138"/>
    </location>
</feature>
<evidence type="ECO:0000313" key="2">
    <source>
        <dbReference type="EMBL" id="KDN36297.1"/>
    </source>
</evidence>